<keyword evidence="1" id="KW-0732">Signal</keyword>
<dbReference type="Gene3D" id="2.40.128.540">
    <property type="entry name" value="Domain of unknown function DUF4822"/>
    <property type="match status" value="1"/>
</dbReference>
<protein>
    <submittedName>
        <fullName evidence="3">DUF4822 domain-containing protein</fullName>
    </submittedName>
</protein>
<reference evidence="3 4" key="1">
    <citation type="submission" date="2020-03" db="EMBL/GenBank/DDBJ databases">
        <title>Complete genome sequence of Orbus sp. IPMB12 (BCRC 80908).</title>
        <authorList>
            <person name="Lo W.-S."/>
            <person name="Chang T.-H."/>
            <person name="Kuo C.-H."/>
        </authorList>
    </citation>
    <scope>NUCLEOTIDE SEQUENCE [LARGE SCALE GENOMIC DNA]</scope>
    <source>
        <strain evidence="3 4">IPMB12</strain>
    </source>
</reference>
<dbReference type="KEGG" id="orb:IPMB12_09055"/>
<evidence type="ECO:0000259" key="2">
    <source>
        <dbReference type="Pfam" id="PF16103"/>
    </source>
</evidence>
<dbReference type="InParanoid" id="A0A6G9IC73"/>
<evidence type="ECO:0000313" key="3">
    <source>
        <dbReference type="EMBL" id="QIQ21813.1"/>
    </source>
</evidence>
<sequence length="162" mass="17887">MKLTKLSTLVIIAATSFTFNAMAAETQPVATAISATQAVQTLNQYEKIMVGPVWITTGALNQKGETVANTDQGVSNYFGVAEYFADHTFKMLSPDGKPKMQGDWSMSEDGKTRTLVAKDASGNILFTRTVENVKVTPEEYTYRIYPNADSKTEYFDIVHKPQ</sequence>
<dbReference type="Proteomes" id="UP000501168">
    <property type="component" value="Chromosome"/>
</dbReference>
<dbReference type="Pfam" id="PF16103">
    <property type="entry name" value="DUF4822"/>
    <property type="match status" value="1"/>
</dbReference>
<feature type="signal peptide" evidence="1">
    <location>
        <begin position="1"/>
        <end position="23"/>
    </location>
</feature>
<name>A0A6G9IC73_9GAMM</name>
<accession>A0A6G9IC73</accession>
<dbReference type="EMBL" id="CP050253">
    <property type="protein sequence ID" value="QIQ21813.1"/>
    <property type="molecule type" value="Genomic_DNA"/>
</dbReference>
<evidence type="ECO:0000256" key="1">
    <source>
        <dbReference type="SAM" id="SignalP"/>
    </source>
</evidence>
<gene>
    <name evidence="3" type="ORF">IPMB12_09055</name>
</gene>
<dbReference type="RefSeq" id="WP_166916991.1">
    <property type="nucleotide sequence ID" value="NZ_CP050253.1"/>
</dbReference>
<feature type="domain" description="DUF4822" evidence="2">
    <location>
        <begin position="47"/>
        <end position="161"/>
    </location>
</feature>
<proteinExistence type="predicted"/>
<evidence type="ECO:0000313" key="4">
    <source>
        <dbReference type="Proteomes" id="UP000501168"/>
    </source>
</evidence>
<dbReference type="InterPro" id="IPR032247">
    <property type="entry name" value="DUF4822"/>
</dbReference>
<keyword evidence="4" id="KW-1185">Reference proteome</keyword>
<organism evidence="3 4">
    <name type="scientific">Zophobihabitans entericus</name>
    <dbReference type="NCBI Taxonomy" id="1635327"/>
    <lineage>
        <taxon>Bacteria</taxon>
        <taxon>Pseudomonadati</taxon>
        <taxon>Pseudomonadota</taxon>
        <taxon>Gammaproteobacteria</taxon>
        <taxon>Orbales</taxon>
        <taxon>Orbaceae</taxon>
        <taxon>Zophobihabitans</taxon>
    </lineage>
</organism>
<dbReference type="AlphaFoldDB" id="A0A6G9IC73"/>
<feature type="chain" id="PRO_5026165963" evidence="1">
    <location>
        <begin position="24"/>
        <end position="162"/>
    </location>
</feature>